<reference evidence="1 2" key="1">
    <citation type="submission" date="2014-04" db="EMBL/GenBank/DDBJ databases">
        <authorList>
            <consortium name="DOE Joint Genome Institute"/>
            <person name="Kuo A."/>
            <person name="Kohler A."/>
            <person name="Nagy L.G."/>
            <person name="Floudas D."/>
            <person name="Copeland A."/>
            <person name="Barry K.W."/>
            <person name="Cichocki N."/>
            <person name="Veneault-Fourrey C."/>
            <person name="LaButti K."/>
            <person name="Lindquist E.A."/>
            <person name="Lipzen A."/>
            <person name="Lundell T."/>
            <person name="Morin E."/>
            <person name="Murat C."/>
            <person name="Sun H."/>
            <person name="Tunlid A."/>
            <person name="Henrissat B."/>
            <person name="Grigoriev I.V."/>
            <person name="Hibbett D.S."/>
            <person name="Martin F."/>
            <person name="Nordberg H.P."/>
            <person name="Cantor M.N."/>
            <person name="Hua S.X."/>
        </authorList>
    </citation>
    <scope>NUCLEOTIDE SEQUENCE [LARGE SCALE GENOMIC DNA]</scope>
    <source>
        <strain evidence="1 2">Foug A</strain>
    </source>
</reference>
<organism evidence="1 2">
    <name type="scientific">Scleroderma citrinum Foug A</name>
    <dbReference type="NCBI Taxonomy" id="1036808"/>
    <lineage>
        <taxon>Eukaryota</taxon>
        <taxon>Fungi</taxon>
        <taxon>Dikarya</taxon>
        <taxon>Basidiomycota</taxon>
        <taxon>Agaricomycotina</taxon>
        <taxon>Agaricomycetes</taxon>
        <taxon>Agaricomycetidae</taxon>
        <taxon>Boletales</taxon>
        <taxon>Sclerodermatineae</taxon>
        <taxon>Sclerodermataceae</taxon>
        <taxon>Scleroderma</taxon>
    </lineage>
</organism>
<dbReference type="AlphaFoldDB" id="A0A0C3DIH5"/>
<dbReference type="HOGENOM" id="CLU_1397087_0_0_1"/>
<dbReference type="EMBL" id="KN822123">
    <property type="protein sequence ID" value="KIM56109.1"/>
    <property type="molecule type" value="Genomic_DNA"/>
</dbReference>
<evidence type="ECO:0000313" key="1">
    <source>
        <dbReference type="EMBL" id="KIM56109.1"/>
    </source>
</evidence>
<accession>A0A0C3DIH5</accession>
<dbReference type="Proteomes" id="UP000053989">
    <property type="component" value="Unassembled WGS sequence"/>
</dbReference>
<protein>
    <submittedName>
        <fullName evidence="1">Uncharacterized protein</fullName>
    </submittedName>
</protein>
<dbReference type="InParanoid" id="A0A0C3DIH5"/>
<gene>
    <name evidence="1" type="ORF">SCLCIDRAFT_29897</name>
</gene>
<reference evidence="2" key="2">
    <citation type="submission" date="2015-01" db="EMBL/GenBank/DDBJ databases">
        <title>Evolutionary Origins and Diversification of the Mycorrhizal Mutualists.</title>
        <authorList>
            <consortium name="DOE Joint Genome Institute"/>
            <consortium name="Mycorrhizal Genomics Consortium"/>
            <person name="Kohler A."/>
            <person name="Kuo A."/>
            <person name="Nagy L.G."/>
            <person name="Floudas D."/>
            <person name="Copeland A."/>
            <person name="Barry K.W."/>
            <person name="Cichocki N."/>
            <person name="Veneault-Fourrey C."/>
            <person name="LaButti K."/>
            <person name="Lindquist E.A."/>
            <person name="Lipzen A."/>
            <person name="Lundell T."/>
            <person name="Morin E."/>
            <person name="Murat C."/>
            <person name="Riley R."/>
            <person name="Ohm R."/>
            <person name="Sun H."/>
            <person name="Tunlid A."/>
            <person name="Henrissat B."/>
            <person name="Grigoriev I.V."/>
            <person name="Hibbett D.S."/>
            <person name="Martin F."/>
        </authorList>
    </citation>
    <scope>NUCLEOTIDE SEQUENCE [LARGE SCALE GENOMIC DNA]</scope>
    <source>
        <strain evidence="2">Foug A</strain>
    </source>
</reference>
<sequence>MPFRVFHIDRIALPRSSFVGGLDDQRFVDSLRVGAATARYAVTTIGRLMFDVSRRDLLIRTLDLPESDLMICGAQDLAQRVLRHEYRASSLRVYQAIAVVSTFDVLKASISISALDGPSALPTRALAPLMRARVRIAIMVHQLVLGVCILNSNDSPSITVSFLLLEPRLASARRLSSLVDLTDPQAASCETRTTA</sequence>
<name>A0A0C3DIH5_9AGAM</name>
<keyword evidence="2" id="KW-1185">Reference proteome</keyword>
<proteinExistence type="predicted"/>
<evidence type="ECO:0000313" key="2">
    <source>
        <dbReference type="Proteomes" id="UP000053989"/>
    </source>
</evidence>